<sequence length="126" mass="14681">MIQYFKFIEDKYLLVHAGFEPNRLFEDVKNMSIDKALENQRHKLVWVREDFYLNKALEGIVTIFGHTPVNEIEKSLGIEEKSIKKICVDNIYKDKIGIDTGNCYAGGRLACLRLDDSKVYYIDDEI</sequence>
<evidence type="ECO:0000313" key="2">
    <source>
        <dbReference type="Proteomes" id="UP001142078"/>
    </source>
</evidence>
<protein>
    <submittedName>
        <fullName evidence="1">Uncharacterized protein</fullName>
    </submittedName>
</protein>
<name>A0A9X2MI03_9FIRM</name>
<keyword evidence="2" id="KW-1185">Reference proteome</keyword>
<dbReference type="Proteomes" id="UP001142078">
    <property type="component" value="Unassembled WGS sequence"/>
</dbReference>
<reference evidence="1" key="1">
    <citation type="submission" date="2022-07" db="EMBL/GenBank/DDBJ databases">
        <title>Enhanced cultured diversity of the mouse gut microbiota enables custom-made synthetic communities.</title>
        <authorList>
            <person name="Afrizal A."/>
        </authorList>
    </citation>
    <scope>NUCLEOTIDE SEQUENCE</scope>
    <source>
        <strain evidence="1">DSM 29482</strain>
    </source>
</reference>
<dbReference type="AlphaFoldDB" id="A0A9X2MI03"/>
<dbReference type="SUPFAM" id="SSF56300">
    <property type="entry name" value="Metallo-dependent phosphatases"/>
    <property type="match status" value="1"/>
</dbReference>
<dbReference type="RefSeq" id="WP_257490373.1">
    <property type="nucleotide sequence ID" value="NZ_JANJZL010000004.1"/>
</dbReference>
<dbReference type="Gene3D" id="3.60.21.10">
    <property type="match status" value="1"/>
</dbReference>
<dbReference type="InterPro" id="IPR029052">
    <property type="entry name" value="Metallo-depent_PP-like"/>
</dbReference>
<gene>
    <name evidence="1" type="ORF">NSA23_07750</name>
</gene>
<accession>A0A9X2MI03</accession>
<organism evidence="1 2">
    <name type="scientific">Anaerosalibacter massiliensis</name>
    <dbReference type="NCBI Taxonomy" id="1347392"/>
    <lineage>
        <taxon>Bacteria</taxon>
        <taxon>Bacillati</taxon>
        <taxon>Bacillota</taxon>
        <taxon>Tissierellia</taxon>
        <taxon>Tissierellales</taxon>
        <taxon>Sporanaerobacteraceae</taxon>
        <taxon>Anaerosalibacter</taxon>
    </lineage>
</organism>
<dbReference type="EMBL" id="JANJZL010000004">
    <property type="protein sequence ID" value="MCR2044014.1"/>
    <property type="molecule type" value="Genomic_DNA"/>
</dbReference>
<proteinExistence type="predicted"/>
<comment type="caution">
    <text evidence="1">The sequence shown here is derived from an EMBL/GenBank/DDBJ whole genome shotgun (WGS) entry which is preliminary data.</text>
</comment>
<evidence type="ECO:0000313" key="1">
    <source>
        <dbReference type="EMBL" id="MCR2044014.1"/>
    </source>
</evidence>